<evidence type="ECO:0000313" key="2">
    <source>
        <dbReference type="EMBL" id="KAF2887229.1"/>
    </source>
</evidence>
<organism evidence="2 3">
    <name type="scientific">Ignelater luminosus</name>
    <name type="common">Cucubano</name>
    <name type="synonym">Pyrophorus luminosus</name>
    <dbReference type="NCBI Taxonomy" id="2038154"/>
    <lineage>
        <taxon>Eukaryota</taxon>
        <taxon>Metazoa</taxon>
        <taxon>Ecdysozoa</taxon>
        <taxon>Arthropoda</taxon>
        <taxon>Hexapoda</taxon>
        <taxon>Insecta</taxon>
        <taxon>Pterygota</taxon>
        <taxon>Neoptera</taxon>
        <taxon>Endopterygota</taxon>
        <taxon>Coleoptera</taxon>
        <taxon>Polyphaga</taxon>
        <taxon>Elateriformia</taxon>
        <taxon>Elateroidea</taxon>
        <taxon>Elateridae</taxon>
        <taxon>Agrypninae</taxon>
        <taxon>Pyrophorini</taxon>
        <taxon>Ignelater</taxon>
    </lineage>
</organism>
<dbReference type="GO" id="GO:0007032">
    <property type="term" value="P:endosome organization"/>
    <property type="evidence" value="ECO:0007669"/>
    <property type="project" value="InterPro"/>
</dbReference>
<reference evidence="2" key="1">
    <citation type="submission" date="2019-08" db="EMBL/GenBank/DDBJ databases">
        <title>The genome of the North American firefly Photinus pyralis.</title>
        <authorList>
            <consortium name="Photinus pyralis genome working group"/>
            <person name="Fallon T.R."/>
            <person name="Sander Lower S.E."/>
            <person name="Weng J.-K."/>
        </authorList>
    </citation>
    <scope>NUCLEOTIDE SEQUENCE</scope>
    <source>
        <strain evidence="2">TRF0915ILg1</strain>
        <tissue evidence="2">Whole body</tissue>
    </source>
</reference>
<name>A0A8K0CH22_IGNLU</name>
<dbReference type="Proteomes" id="UP000801492">
    <property type="component" value="Unassembled WGS sequence"/>
</dbReference>
<dbReference type="GO" id="GO:0010008">
    <property type="term" value="C:endosome membrane"/>
    <property type="evidence" value="ECO:0007669"/>
    <property type="project" value="TreeGrafter"/>
</dbReference>
<dbReference type="GO" id="GO:0006898">
    <property type="term" value="P:receptor-mediated endocytosis"/>
    <property type="evidence" value="ECO:0007669"/>
    <property type="project" value="TreeGrafter"/>
</dbReference>
<dbReference type="InterPro" id="IPR044978">
    <property type="entry name" value="GRV2/DNAJC13"/>
</dbReference>
<dbReference type="PANTHER" id="PTHR36983">
    <property type="entry name" value="DNAJ HOMOLOG SUBFAMILY C MEMBER 13"/>
    <property type="match status" value="1"/>
</dbReference>
<dbReference type="OrthoDB" id="69656at2759"/>
<feature type="domain" description="DnaJ homologue subfamily C GRV2/DNAJC13 N-terminal" evidence="1">
    <location>
        <begin position="1"/>
        <end position="198"/>
    </location>
</feature>
<evidence type="ECO:0000313" key="3">
    <source>
        <dbReference type="Proteomes" id="UP000801492"/>
    </source>
</evidence>
<dbReference type="InterPro" id="IPR045802">
    <property type="entry name" value="GRV2/DNAJC13_N"/>
</dbReference>
<accession>A0A8K0CH22</accession>
<dbReference type="AlphaFoldDB" id="A0A8K0CH22"/>
<dbReference type="Pfam" id="PF19432">
    <property type="entry name" value="RME-8_N"/>
    <property type="match status" value="1"/>
</dbReference>
<feature type="non-terminal residue" evidence="2">
    <location>
        <position position="198"/>
    </location>
</feature>
<sequence>MRALIEEGDAEVAARMQSLALGEGALPRHLLAALYTQGSDGRLLTHRQLSRHLVGLWVTGNPIAMGLLKRIMPTGLISYLDSQDKIPESAIEQEMLNNRDNLKMAVDHANKNKRGPNWAAIEKQLRVVEKHVEHYTALAMQHWGSRMGITLERKEKMKERPIVLRRRRERIKAEANWTYFYWKFNQDHALPNLIWNHK</sequence>
<gene>
    <name evidence="2" type="ORF">ILUMI_18944</name>
</gene>
<evidence type="ECO:0000259" key="1">
    <source>
        <dbReference type="Pfam" id="PF19432"/>
    </source>
</evidence>
<proteinExistence type="predicted"/>
<protein>
    <recommendedName>
        <fullName evidence="1">DnaJ homologue subfamily C GRV2/DNAJC13 N-terminal domain-containing protein</fullName>
    </recommendedName>
</protein>
<dbReference type="GO" id="GO:2000641">
    <property type="term" value="P:regulation of early endosome to late endosome transport"/>
    <property type="evidence" value="ECO:0007669"/>
    <property type="project" value="InterPro"/>
</dbReference>
<comment type="caution">
    <text evidence="2">The sequence shown here is derived from an EMBL/GenBank/DDBJ whole genome shotgun (WGS) entry which is preliminary data.</text>
</comment>
<keyword evidence="3" id="KW-1185">Reference proteome</keyword>
<dbReference type="EMBL" id="VTPC01084524">
    <property type="protein sequence ID" value="KAF2887229.1"/>
    <property type="molecule type" value="Genomic_DNA"/>
</dbReference>
<dbReference type="PANTHER" id="PTHR36983:SF2">
    <property type="entry name" value="DNAJ HOMOLOG SUBFAMILY C MEMBER 13"/>
    <property type="match status" value="1"/>
</dbReference>